<name>A0ABR1K072_9AGAR</name>
<dbReference type="InterPro" id="IPR050164">
    <property type="entry name" value="Peptidase_C19"/>
</dbReference>
<dbReference type="Proteomes" id="UP001498398">
    <property type="component" value="Unassembled WGS sequence"/>
</dbReference>
<evidence type="ECO:0000256" key="8">
    <source>
        <dbReference type="ARBA" id="ARBA00022807"/>
    </source>
</evidence>
<gene>
    <name evidence="13" type="ORF">VKT23_004324</name>
</gene>
<dbReference type="Pfam" id="PF00443">
    <property type="entry name" value="UCH"/>
    <property type="match status" value="1"/>
</dbReference>
<dbReference type="PANTHER" id="PTHR24006:SF888">
    <property type="entry name" value="UBIQUITIN CARBOXYL-TERMINAL HYDROLASE 30"/>
    <property type="match status" value="1"/>
</dbReference>
<dbReference type="CDD" id="cd01795">
    <property type="entry name" value="Ubl_USP48"/>
    <property type="match status" value="1"/>
</dbReference>
<evidence type="ECO:0000256" key="9">
    <source>
        <dbReference type="SAM" id="MobiDB-lite"/>
    </source>
</evidence>
<dbReference type="InterPro" id="IPR001394">
    <property type="entry name" value="Peptidase_C19_UCH"/>
</dbReference>
<dbReference type="EMBL" id="JBANRG010000004">
    <property type="protein sequence ID" value="KAK7467267.1"/>
    <property type="molecule type" value="Genomic_DNA"/>
</dbReference>
<evidence type="ECO:0000313" key="13">
    <source>
        <dbReference type="EMBL" id="KAK7467267.1"/>
    </source>
</evidence>
<feature type="domain" description="DUSP" evidence="12">
    <location>
        <begin position="835"/>
        <end position="944"/>
    </location>
</feature>
<keyword evidence="8" id="KW-0788">Thiol protease</keyword>
<reference evidence="13 14" key="1">
    <citation type="submission" date="2024-01" db="EMBL/GenBank/DDBJ databases">
        <title>A draft genome for the cacao thread blight pathogen Marasmiellus scandens.</title>
        <authorList>
            <person name="Baruah I.K."/>
            <person name="Leung J."/>
            <person name="Bukari Y."/>
            <person name="Amoako-Attah I."/>
            <person name="Meinhardt L.W."/>
            <person name="Bailey B.A."/>
            <person name="Cohen S.P."/>
        </authorList>
    </citation>
    <scope>NUCLEOTIDE SEQUENCE [LARGE SCALE GENOMIC DNA]</scope>
    <source>
        <strain evidence="13 14">GH-19</strain>
    </source>
</reference>
<dbReference type="InterPro" id="IPR018200">
    <property type="entry name" value="USP_CS"/>
</dbReference>
<dbReference type="PROSITE" id="PS50235">
    <property type="entry name" value="USP_3"/>
    <property type="match status" value="1"/>
</dbReference>
<accession>A0ABR1K072</accession>
<evidence type="ECO:0000256" key="7">
    <source>
        <dbReference type="ARBA" id="ARBA00022801"/>
    </source>
</evidence>
<dbReference type="InterPro" id="IPR035927">
    <property type="entry name" value="DUSP-like_sf"/>
</dbReference>
<dbReference type="Gene3D" id="3.90.70.10">
    <property type="entry name" value="Cysteine proteinases"/>
    <property type="match status" value="1"/>
</dbReference>
<evidence type="ECO:0000256" key="4">
    <source>
        <dbReference type="ARBA" id="ARBA00022670"/>
    </source>
</evidence>
<evidence type="ECO:0000256" key="1">
    <source>
        <dbReference type="ARBA" id="ARBA00000707"/>
    </source>
</evidence>
<evidence type="ECO:0000256" key="6">
    <source>
        <dbReference type="ARBA" id="ARBA00022786"/>
    </source>
</evidence>
<comment type="catalytic activity">
    <reaction evidence="1">
        <text>Thiol-dependent hydrolysis of ester, thioester, amide, peptide and isopeptide bonds formed by the C-terminal Gly of ubiquitin (a 76-residue protein attached to proteins as an intracellular targeting signal).</text>
        <dbReference type="EC" id="3.4.19.12"/>
    </reaction>
</comment>
<feature type="region of interest" description="Disordered" evidence="9">
    <location>
        <begin position="463"/>
        <end position="509"/>
    </location>
</feature>
<dbReference type="SUPFAM" id="SSF54236">
    <property type="entry name" value="Ubiquitin-like"/>
    <property type="match status" value="1"/>
</dbReference>
<dbReference type="PROSITE" id="PS51283">
    <property type="entry name" value="DUSP"/>
    <property type="match status" value="1"/>
</dbReference>
<evidence type="ECO:0000256" key="2">
    <source>
        <dbReference type="ARBA" id="ARBA00009085"/>
    </source>
</evidence>
<dbReference type="PROSITE" id="PS00973">
    <property type="entry name" value="USP_2"/>
    <property type="match status" value="1"/>
</dbReference>
<dbReference type="EC" id="3.4.19.12" evidence="3"/>
<dbReference type="Pfam" id="PF00240">
    <property type="entry name" value="ubiquitin"/>
    <property type="match status" value="1"/>
</dbReference>
<organism evidence="13 14">
    <name type="scientific">Marasmiellus scandens</name>
    <dbReference type="NCBI Taxonomy" id="2682957"/>
    <lineage>
        <taxon>Eukaryota</taxon>
        <taxon>Fungi</taxon>
        <taxon>Dikarya</taxon>
        <taxon>Basidiomycota</taxon>
        <taxon>Agaricomycotina</taxon>
        <taxon>Agaricomycetes</taxon>
        <taxon>Agaricomycetidae</taxon>
        <taxon>Agaricales</taxon>
        <taxon>Marasmiineae</taxon>
        <taxon>Omphalotaceae</taxon>
        <taxon>Marasmiellus</taxon>
    </lineage>
</organism>
<keyword evidence="14" id="KW-1185">Reference proteome</keyword>
<dbReference type="InterPro" id="IPR000626">
    <property type="entry name" value="Ubiquitin-like_dom"/>
</dbReference>
<dbReference type="PANTHER" id="PTHR24006">
    <property type="entry name" value="UBIQUITIN CARBOXYL-TERMINAL HYDROLASE"/>
    <property type="match status" value="1"/>
</dbReference>
<keyword evidence="6" id="KW-0833">Ubl conjugation pathway</keyword>
<dbReference type="CDD" id="cd02668">
    <property type="entry name" value="Peptidase_C19L"/>
    <property type="match status" value="1"/>
</dbReference>
<evidence type="ECO:0000313" key="14">
    <source>
        <dbReference type="Proteomes" id="UP001498398"/>
    </source>
</evidence>
<feature type="domain" description="USP" evidence="11">
    <location>
        <begin position="156"/>
        <end position="459"/>
    </location>
</feature>
<feature type="domain" description="Ubiquitin-like" evidence="10">
    <location>
        <begin position="1008"/>
        <end position="1075"/>
    </location>
</feature>
<keyword evidence="4" id="KW-0645">Protease</keyword>
<evidence type="ECO:0000256" key="3">
    <source>
        <dbReference type="ARBA" id="ARBA00012759"/>
    </source>
</evidence>
<dbReference type="InterPro" id="IPR029071">
    <property type="entry name" value="Ubiquitin-like_domsf"/>
</dbReference>
<dbReference type="InterPro" id="IPR033841">
    <property type="entry name" value="Pep_USP48"/>
</dbReference>
<dbReference type="InterPro" id="IPR038765">
    <property type="entry name" value="Papain-like_cys_pep_sf"/>
</dbReference>
<proteinExistence type="inferred from homology"/>
<feature type="compositionally biased region" description="Basic residues" evidence="9">
    <location>
        <begin position="472"/>
        <end position="487"/>
    </location>
</feature>
<dbReference type="SUPFAM" id="SSF54001">
    <property type="entry name" value="Cysteine proteinases"/>
    <property type="match status" value="1"/>
</dbReference>
<keyword evidence="5" id="KW-0677">Repeat</keyword>
<dbReference type="PROSITE" id="PS00972">
    <property type="entry name" value="USP_1"/>
    <property type="match status" value="1"/>
</dbReference>
<dbReference type="InterPro" id="IPR006615">
    <property type="entry name" value="Pept_C19_DUSP"/>
</dbReference>
<evidence type="ECO:0000259" key="12">
    <source>
        <dbReference type="PROSITE" id="PS51283"/>
    </source>
</evidence>
<dbReference type="SMART" id="SM00213">
    <property type="entry name" value="UBQ"/>
    <property type="match status" value="1"/>
</dbReference>
<protein>
    <recommendedName>
        <fullName evidence="3">ubiquitinyl hydrolase 1</fullName>
        <ecNumber evidence="3">3.4.19.12</ecNumber>
    </recommendedName>
</protein>
<sequence>MPPKRRGRVSPPSQGLATGQRLHRDALVGHATSPWGWVGTEASNTSEITRDHLLATCGLSDRNSHCVCRNKFTGTSRDSSPDPLAIKDTDDDVIVISDDDDEPVCSKKSCKNNPFCLNYLGQEKWEEKDGMKATFIKLADLGNNPLRDSRKTDLPVGLKNLGATCYANASLQVWFRDLAFRAGVYDCRPLDDPENRFEESPIFQLQVTFAALQKSQQSVYNPNKLIESLQLRTGEQQDAQEFSKLFMSHLDAEFKKQPNQSVKTLVNNQFEGKLLYGTVCETCRYRSERESDFLEIEVNFKNNYKLEDCIESVLATETLSGDNKHVLYFCPQCDSLQDARREIQLTRLPPVLHFSLLRFVYDLSTMERKKSKNTILFPKRLDMNQFVGSSSERMSPDREQNIYELQGLLLHKGQSAYHGHYEAQAFDSRSQSWYQFNDELVTPIKSLGDKKYSKVDDDVEVIEVTDSNKPTGSKRKKNTTSNSRKRQRVDDSEVETPEPTPPVNASEGTSYISSKDAYMLIYARVDPEERSKNSMEIPVPPLRAMKVVDELNESHKKACESYCIKLKVVEDKFAELKLQVQETYGDWNVSSAHKDSVVTSRQALETWLSKQAMQSALPRNSDDHSDNVPNEPVVISVDDVLCEHEKLDYRKSAQMKVINRNAYDKMVKYTKCSFTHVLSPNDVCRTCVEVAFRERLYQIEHPRLVKQLNDLLESENDCVGYWISRTWLKDWCLQKPRMHKPSEDDPTPDAPEYYRHVRCEHGGLSPDTVARRRISVEVLYFISQKRIIEFISIKARDLLITLFPTWKPLSVDEELCSICDVAHYENKSNNLRHRKHAEEEKTKLKQMYDYVFEGSMLFLDDGAYALVPMTFLRRWKQWLNKPTEAARPELIDNEQFFCEHQKLWIDPNCPSDLFSTAAIVKRAEWDVLSSLYPGGPLIAMERGPDENELESKFFFDSAVCADCRYQRKTNWETTDIIVRLSDGNTTSKEDRKPATYSRKNGARQSKRLRQVRENGEKRRLTITRSMSVKEIKIMLQEEFSIPTICQTLFYEGKELDDNSATPASLQILSNSTLELRQVREVHQLSDSEDVTVRKREEGQGFSGTVLGCGTMLAGPGPEPENKVVTNQDLKSCPACTFANPPDALTCDICDTILECTR</sequence>
<dbReference type="PROSITE" id="PS50053">
    <property type="entry name" value="UBIQUITIN_2"/>
    <property type="match status" value="1"/>
</dbReference>
<comment type="similarity">
    <text evidence="2">Belongs to the peptidase C19 family.</text>
</comment>
<evidence type="ECO:0000256" key="5">
    <source>
        <dbReference type="ARBA" id="ARBA00022737"/>
    </source>
</evidence>
<comment type="caution">
    <text evidence="13">The sequence shown here is derived from an EMBL/GenBank/DDBJ whole genome shotgun (WGS) entry which is preliminary data.</text>
</comment>
<dbReference type="Gene3D" id="3.10.20.90">
    <property type="entry name" value="Phosphatidylinositol 3-kinase Catalytic Subunit, Chain A, domain 1"/>
    <property type="match status" value="1"/>
</dbReference>
<evidence type="ECO:0000259" key="10">
    <source>
        <dbReference type="PROSITE" id="PS50053"/>
    </source>
</evidence>
<evidence type="ECO:0000259" key="11">
    <source>
        <dbReference type="PROSITE" id="PS50235"/>
    </source>
</evidence>
<dbReference type="SUPFAM" id="SSF143791">
    <property type="entry name" value="DUSP-like"/>
    <property type="match status" value="1"/>
</dbReference>
<feature type="region of interest" description="Disordered" evidence="9">
    <location>
        <begin position="984"/>
        <end position="1007"/>
    </location>
</feature>
<dbReference type="InterPro" id="IPR044743">
    <property type="entry name" value="Ubl_USP48"/>
</dbReference>
<dbReference type="InterPro" id="IPR028889">
    <property type="entry name" value="USP"/>
</dbReference>
<keyword evidence="7" id="KW-0378">Hydrolase</keyword>